<dbReference type="OrthoDB" id="1415334at2759"/>
<name>A0A9D3UM15_9ROSI</name>
<comment type="caution">
    <text evidence="1">The sequence shown here is derived from an EMBL/GenBank/DDBJ whole genome shotgun (WGS) entry which is preliminary data.</text>
</comment>
<organism evidence="1 2">
    <name type="scientific">Gossypium stocksii</name>
    <dbReference type="NCBI Taxonomy" id="47602"/>
    <lineage>
        <taxon>Eukaryota</taxon>
        <taxon>Viridiplantae</taxon>
        <taxon>Streptophyta</taxon>
        <taxon>Embryophyta</taxon>
        <taxon>Tracheophyta</taxon>
        <taxon>Spermatophyta</taxon>
        <taxon>Magnoliopsida</taxon>
        <taxon>eudicotyledons</taxon>
        <taxon>Gunneridae</taxon>
        <taxon>Pentapetalae</taxon>
        <taxon>rosids</taxon>
        <taxon>malvids</taxon>
        <taxon>Malvales</taxon>
        <taxon>Malvaceae</taxon>
        <taxon>Malvoideae</taxon>
        <taxon>Gossypium</taxon>
    </lineage>
</organism>
<proteinExistence type="predicted"/>
<evidence type="ECO:0000313" key="1">
    <source>
        <dbReference type="EMBL" id="KAH1047788.1"/>
    </source>
</evidence>
<keyword evidence="2" id="KW-1185">Reference proteome</keyword>
<dbReference type="Proteomes" id="UP000828251">
    <property type="component" value="Unassembled WGS sequence"/>
</dbReference>
<gene>
    <name evidence="1" type="ORF">J1N35_038572</name>
</gene>
<accession>A0A9D3UM15</accession>
<protein>
    <submittedName>
        <fullName evidence="1">Uncharacterized protein</fullName>
    </submittedName>
</protein>
<dbReference type="AlphaFoldDB" id="A0A9D3UM15"/>
<sequence>MVGSNPSLRQWLGSMEPWQWAQCFDEGYQYGQMTTNLVEAINSVLRRTCHLPISAVFSTTFYMLATLMPKMGLKQAKQLEVGHVYVEKIRDAMKENVQRARSMNAELYS</sequence>
<dbReference type="EMBL" id="JAIQCV010000011">
    <property type="protein sequence ID" value="KAH1047788.1"/>
    <property type="molecule type" value="Genomic_DNA"/>
</dbReference>
<evidence type="ECO:0000313" key="2">
    <source>
        <dbReference type="Proteomes" id="UP000828251"/>
    </source>
</evidence>
<reference evidence="1 2" key="1">
    <citation type="journal article" date="2021" name="Plant Biotechnol. J.">
        <title>Multi-omics assisted identification of the key and species-specific regulatory components of drought-tolerant mechanisms in Gossypium stocksii.</title>
        <authorList>
            <person name="Yu D."/>
            <person name="Ke L."/>
            <person name="Zhang D."/>
            <person name="Wu Y."/>
            <person name="Sun Y."/>
            <person name="Mei J."/>
            <person name="Sun J."/>
            <person name="Sun Y."/>
        </authorList>
    </citation>
    <scope>NUCLEOTIDE SEQUENCE [LARGE SCALE GENOMIC DNA]</scope>
    <source>
        <strain evidence="2">cv. E1</strain>
        <tissue evidence="1">Leaf</tissue>
    </source>
</reference>